<organism evidence="3 4">
    <name type="scientific">Candidatus Methylobacter oryzae</name>
    <dbReference type="NCBI Taxonomy" id="2497749"/>
    <lineage>
        <taxon>Bacteria</taxon>
        <taxon>Pseudomonadati</taxon>
        <taxon>Pseudomonadota</taxon>
        <taxon>Gammaproteobacteria</taxon>
        <taxon>Methylococcales</taxon>
        <taxon>Methylococcaceae</taxon>
        <taxon>Methylobacter</taxon>
    </lineage>
</organism>
<feature type="region of interest" description="Disordered" evidence="1">
    <location>
        <begin position="123"/>
        <end position="144"/>
    </location>
</feature>
<keyword evidence="2" id="KW-0732">Signal</keyword>
<evidence type="ECO:0000313" key="4">
    <source>
        <dbReference type="Proteomes" id="UP000733744"/>
    </source>
</evidence>
<sequence length="288" mass="30424">MRTKRNITAAMTLGLILIIPGLANAAFTFTPIDAPGSVATFANANSTDAIAGEYDDENGNTHGFILKNGAYTVIDVLGAAGYSSVNGINANGHITGTYLDGSPSHTFHAYFYNNSVLTTLDPPGSNRSEGGFLNEQDQTVGTYRDSSDKRHGFFWDKGVYATGNVPPAFDTIAFGINDRGQIVGDYVDTEGKRHGFLLSNGTYTTLDVPGATLTVAEGINNAGQIVGLYIDADKHQHGFMLENGVYTTVDVPDSSASAIYSINAQGEIVGFYEDANGVAHGYIGTPGR</sequence>
<dbReference type="Proteomes" id="UP000733744">
    <property type="component" value="Unassembled WGS sequence"/>
</dbReference>
<accession>A0ABY3C592</accession>
<dbReference type="InterPro" id="IPR014262">
    <property type="entry name" value="HAF_rpt"/>
</dbReference>
<evidence type="ECO:0008006" key="5">
    <source>
        <dbReference type="Google" id="ProtNLM"/>
    </source>
</evidence>
<proteinExistence type="predicted"/>
<reference evidence="3 4" key="1">
    <citation type="journal article" date="2019" name="Antonie Van Leeuwenhoek">
        <title>Description of 'Ca. Methylobacter oryzae' KRF1, a novel species from the environmentally important Methylobacter clade 2.</title>
        <authorList>
            <person name="Khatri K."/>
            <person name="Mohite J.A."/>
            <person name="Pandit P.S."/>
            <person name="Bahulikar R."/>
            <person name="Rahalkar M.C."/>
        </authorList>
    </citation>
    <scope>NUCLEOTIDE SEQUENCE [LARGE SCALE GENOMIC DNA]</scope>
    <source>
        <strain evidence="3 4">KRF1</strain>
    </source>
</reference>
<evidence type="ECO:0000256" key="2">
    <source>
        <dbReference type="SAM" id="SignalP"/>
    </source>
</evidence>
<feature type="chain" id="PRO_5045424897" description="HAF repeat-containing protein" evidence="2">
    <location>
        <begin position="26"/>
        <end position="288"/>
    </location>
</feature>
<feature type="signal peptide" evidence="2">
    <location>
        <begin position="1"/>
        <end position="25"/>
    </location>
</feature>
<dbReference type="EMBL" id="RYFG02000120">
    <property type="protein sequence ID" value="TRW90001.1"/>
    <property type="molecule type" value="Genomic_DNA"/>
</dbReference>
<dbReference type="RefSeq" id="WP_127028828.1">
    <property type="nucleotide sequence ID" value="NZ_RYFG02000120.1"/>
</dbReference>
<name>A0ABY3C592_9GAMM</name>
<keyword evidence="4" id="KW-1185">Reference proteome</keyword>
<comment type="caution">
    <text evidence="3">The sequence shown here is derived from an EMBL/GenBank/DDBJ whole genome shotgun (WGS) entry which is preliminary data.</text>
</comment>
<protein>
    <recommendedName>
        <fullName evidence="5">HAF repeat-containing protein</fullName>
    </recommendedName>
</protein>
<evidence type="ECO:0000313" key="3">
    <source>
        <dbReference type="EMBL" id="TRW90001.1"/>
    </source>
</evidence>
<evidence type="ECO:0000256" key="1">
    <source>
        <dbReference type="SAM" id="MobiDB-lite"/>
    </source>
</evidence>
<dbReference type="NCBIfam" id="TIGR02913">
    <property type="entry name" value="HAF_rpt"/>
    <property type="match status" value="2"/>
</dbReference>
<gene>
    <name evidence="3" type="ORF">EKO24_020490</name>
</gene>